<dbReference type="Gene3D" id="3.40.710.10">
    <property type="entry name" value="DD-peptidase/beta-lactamase superfamily"/>
    <property type="match status" value="1"/>
</dbReference>
<keyword evidence="1" id="KW-0732">Signal</keyword>
<proteinExistence type="predicted"/>
<dbReference type="EMBL" id="BONX01000065">
    <property type="protein sequence ID" value="GIH01181.1"/>
    <property type="molecule type" value="Genomic_DNA"/>
</dbReference>
<comment type="caution">
    <text evidence="3">The sequence shown here is derived from an EMBL/GenBank/DDBJ whole genome shotgun (WGS) entry which is preliminary data.</text>
</comment>
<feature type="chain" id="PRO_5045239449" evidence="1">
    <location>
        <begin position="34"/>
        <end position="383"/>
    </location>
</feature>
<feature type="domain" description="Beta-lactamase-related" evidence="2">
    <location>
        <begin position="47"/>
        <end position="369"/>
    </location>
</feature>
<reference evidence="3 4" key="1">
    <citation type="submission" date="2021-01" db="EMBL/GenBank/DDBJ databases">
        <title>Whole genome shotgun sequence of Plantactinospora mayteni NBRC 109088.</title>
        <authorList>
            <person name="Komaki H."/>
            <person name="Tamura T."/>
        </authorList>
    </citation>
    <scope>NUCLEOTIDE SEQUENCE [LARGE SCALE GENOMIC DNA]</scope>
    <source>
        <strain evidence="3 4">NBRC 109088</strain>
    </source>
</reference>
<keyword evidence="4" id="KW-1185">Reference proteome</keyword>
<dbReference type="PANTHER" id="PTHR46825:SF9">
    <property type="entry name" value="BETA-LACTAMASE-RELATED DOMAIN-CONTAINING PROTEIN"/>
    <property type="match status" value="1"/>
</dbReference>
<organism evidence="3 4">
    <name type="scientific">Plantactinospora mayteni</name>
    <dbReference type="NCBI Taxonomy" id="566021"/>
    <lineage>
        <taxon>Bacteria</taxon>
        <taxon>Bacillati</taxon>
        <taxon>Actinomycetota</taxon>
        <taxon>Actinomycetes</taxon>
        <taxon>Micromonosporales</taxon>
        <taxon>Micromonosporaceae</taxon>
        <taxon>Plantactinospora</taxon>
    </lineage>
</organism>
<dbReference type="Proteomes" id="UP000621500">
    <property type="component" value="Unassembled WGS sequence"/>
</dbReference>
<evidence type="ECO:0000259" key="2">
    <source>
        <dbReference type="Pfam" id="PF00144"/>
    </source>
</evidence>
<dbReference type="InterPro" id="IPR006311">
    <property type="entry name" value="TAT_signal"/>
</dbReference>
<evidence type="ECO:0000313" key="3">
    <source>
        <dbReference type="EMBL" id="GIH01181.1"/>
    </source>
</evidence>
<evidence type="ECO:0000313" key="4">
    <source>
        <dbReference type="Proteomes" id="UP000621500"/>
    </source>
</evidence>
<dbReference type="GO" id="GO:0016787">
    <property type="term" value="F:hydrolase activity"/>
    <property type="evidence" value="ECO:0007669"/>
    <property type="project" value="UniProtKB-KW"/>
</dbReference>
<dbReference type="RefSeq" id="WP_203862463.1">
    <property type="nucleotide sequence ID" value="NZ_BAAAZQ010000035.1"/>
</dbReference>
<name>A0ABQ4F2N2_9ACTN</name>
<evidence type="ECO:0000256" key="1">
    <source>
        <dbReference type="SAM" id="SignalP"/>
    </source>
</evidence>
<accession>A0ABQ4F2N2</accession>
<dbReference type="SUPFAM" id="SSF56601">
    <property type="entry name" value="beta-lactamase/transpeptidase-like"/>
    <property type="match status" value="1"/>
</dbReference>
<dbReference type="Pfam" id="PF00144">
    <property type="entry name" value="Beta-lactamase"/>
    <property type="match status" value="1"/>
</dbReference>
<feature type="signal peptide" evidence="1">
    <location>
        <begin position="1"/>
        <end position="33"/>
    </location>
</feature>
<dbReference type="InterPro" id="IPR050491">
    <property type="entry name" value="AmpC-like"/>
</dbReference>
<protein>
    <submittedName>
        <fullName evidence="3">Serine hydrolase</fullName>
    </submittedName>
</protein>
<keyword evidence="3" id="KW-0378">Hydrolase</keyword>
<sequence length="383" mass="40862">MTRPTSRRTVLGALGAASLAGTALVAAPGTAHAAPPKDLRPGGAYDRLVAGRAAQDMFSGTVLIAHHGRPVLVCAHGMANKDQSIPNRPDTVFWLASITKTFTALAIAQLVQQGKLAFHDTLGAHLAGFPTEQASTVTVHQLLTHTSGVGRPAIGGGTPPGLDWNGFDEVMDGTLALIRQTPLQFTPGTRYAYSNDGFFVLGAIVAKVTGQSYFDYIRQHVFSPAGMTRTDFFSRAQVLANNAIARPYWTQRDGTRADFITSPYAPYTTGPAGGAYSTVTDLLAFARALTAGKLLDPAFVDVITSGKHALPPSQPPSQVEFYGYGYLNTILNNRRIVGHSGSGPGAANRLDIYPDLNWVSIVLSNYDTTINPIIELERNLVTR</sequence>
<dbReference type="InterPro" id="IPR001466">
    <property type="entry name" value="Beta-lactam-related"/>
</dbReference>
<gene>
    <name evidence="3" type="ORF">Pma05_77530</name>
</gene>
<dbReference type="InterPro" id="IPR012338">
    <property type="entry name" value="Beta-lactam/transpept-like"/>
</dbReference>
<dbReference type="PANTHER" id="PTHR46825">
    <property type="entry name" value="D-ALANYL-D-ALANINE-CARBOXYPEPTIDASE/ENDOPEPTIDASE AMPH"/>
    <property type="match status" value="1"/>
</dbReference>
<dbReference type="PROSITE" id="PS51318">
    <property type="entry name" value="TAT"/>
    <property type="match status" value="1"/>
</dbReference>